<sequence length="405" mass="47765">MSTTFMSLPQDIREKILMTALSVENNFVYMNEEDAEDYEVKRIHRISKLVFFNGVRDFSIHDHRHWEHHLRRLRGHGRQLKRQQPYHEDWRILPFDSDVFIAFDSSLELLEHDNRRHSRSRRQEEAEDPRSDQDQEEISDDDDDEDDNHDEVREILILGPAQPCRPDRVLLPLLLANRQISTEASNAFHRENTLVRVNLHVYFTSSSLSLLSFMLFVLPMLPLRLGTRAQPDVALTIDLCQFPDGIREQKDDRPYPMFIESRYLPLLVDCINTFASKCGYEKLLPALHAKGSFYQKWIGHIPVYKIALGFNPNPSYSKEYTDKRPSRLIKGLKGFRYLGHMDGDGEVWKRDIKIDGLDDDQQAEFLSAYNLPPFPPEEDETVKEQRRIYEALWSRYFNQWTDDTH</sequence>
<feature type="region of interest" description="Disordered" evidence="1">
    <location>
        <begin position="114"/>
        <end position="147"/>
    </location>
</feature>
<organism evidence="2 3">
    <name type="scientific">Hymenoscyphus albidus</name>
    <dbReference type="NCBI Taxonomy" id="595503"/>
    <lineage>
        <taxon>Eukaryota</taxon>
        <taxon>Fungi</taxon>
        <taxon>Dikarya</taxon>
        <taxon>Ascomycota</taxon>
        <taxon>Pezizomycotina</taxon>
        <taxon>Leotiomycetes</taxon>
        <taxon>Helotiales</taxon>
        <taxon>Helotiaceae</taxon>
        <taxon>Hymenoscyphus</taxon>
    </lineage>
</organism>
<dbReference type="EMBL" id="CAJVRM010000684">
    <property type="protein sequence ID" value="CAG8982734.1"/>
    <property type="molecule type" value="Genomic_DNA"/>
</dbReference>
<dbReference type="Proteomes" id="UP000701801">
    <property type="component" value="Unassembled WGS sequence"/>
</dbReference>
<evidence type="ECO:0000313" key="2">
    <source>
        <dbReference type="EMBL" id="CAG8982734.1"/>
    </source>
</evidence>
<dbReference type="AlphaFoldDB" id="A0A9N9M260"/>
<dbReference type="OrthoDB" id="10389220at2759"/>
<keyword evidence="3" id="KW-1185">Reference proteome</keyword>
<gene>
    <name evidence="2" type="ORF">HYALB_00001015</name>
</gene>
<evidence type="ECO:0000313" key="3">
    <source>
        <dbReference type="Proteomes" id="UP000701801"/>
    </source>
</evidence>
<name>A0A9N9M260_9HELO</name>
<comment type="caution">
    <text evidence="2">The sequence shown here is derived from an EMBL/GenBank/DDBJ whole genome shotgun (WGS) entry which is preliminary data.</text>
</comment>
<feature type="compositionally biased region" description="Acidic residues" evidence="1">
    <location>
        <begin position="134"/>
        <end position="147"/>
    </location>
</feature>
<accession>A0A9N9M260</accession>
<feature type="compositionally biased region" description="Basic and acidic residues" evidence="1">
    <location>
        <begin position="121"/>
        <end position="133"/>
    </location>
</feature>
<evidence type="ECO:0000256" key="1">
    <source>
        <dbReference type="SAM" id="MobiDB-lite"/>
    </source>
</evidence>
<protein>
    <submittedName>
        <fullName evidence="2">Uncharacterized protein</fullName>
    </submittedName>
</protein>
<reference evidence="2" key="1">
    <citation type="submission" date="2021-07" db="EMBL/GenBank/DDBJ databases">
        <authorList>
            <person name="Durling M."/>
        </authorList>
    </citation>
    <scope>NUCLEOTIDE SEQUENCE</scope>
</reference>
<proteinExistence type="predicted"/>